<evidence type="ECO:0000313" key="2">
    <source>
        <dbReference type="Proteomes" id="UP001058974"/>
    </source>
</evidence>
<sequence length="244" mass="26904">MVQVQFGHLWNPVEVNYEVLVQTHLEFQCQVEIEQDLVEVEDRFGLKFLVRTERTILLSSLYISAATCTPFPIAISLIIEDTCSNIFFALKPVGPSGLVLLAIQACHDLTASLVALIRSSPPSMSLLVANASDLTCQCHPGGKVIISKVMIDHFSSEAEIATFIAHEAPTMAAAGYVPRVAHKVFEKIGTLEGRDNDSMLTRFVDTHPPGRKRAEALAQPKIMKEALILYNDVRARCGLNDFIL</sequence>
<dbReference type="Proteomes" id="UP001058974">
    <property type="component" value="Chromosome 6"/>
</dbReference>
<gene>
    <name evidence="1" type="ORF">KIW84_060048</name>
</gene>
<dbReference type="GO" id="GO:0016020">
    <property type="term" value="C:membrane"/>
    <property type="evidence" value="ECO:0007669"/>
    <property type="project" value="TreeGrafter"/>
</dbReference>
<dbReference type="InterPro" id="IPR051156">
    <property type="entry name" value="Mito/Outer_Membr_Metalloprot"/>
</dbReference>
<dbReference type="GO" id="GO:0004222">
    <property type="term" value="F:metalloendopeptidase activity"/>
    <property type="evidence" value="ECO:0007669"/>
    <property type="project" value="TreeGrafter"/>
</dbReference>
<dbReference type="EMBL" id="JAMSHJ010000006">
    <property type="protein sequence ID" value="KAI5392728.1"/>
    <property type="molecule type" value="Genomic_DNA"/>
</dbReference>
<dbReference type="PANTHER" id="PTHR22726:SF1">
    <property type="entry name" value="METALLOENDOPEPTIDASE OMA1, MITOCHONDRIAL"/>
    <property type="match status" value="1"/>
</dbReference>
<organism evidence="1 2">
    <name type="scientific">Pisum sativum</name>
    <name type="common">Garden pea</name>
    <name type="synonym">Lathyrus oleraceus</name>
    <dbReference type="NCBI Taxonomy" id="3888"/>
    <lineage>
        <taxon>Eukaryota</taxon>
        <taxon>Viridiplantae</taxon>
        <taxon>Streptophyta</taxon>
        <taxon>Embryophyta</taxon>
        <taxon>Tracheophyta</taxon>
        <taxon>Spermatophyta</taxon>
        <taxon>Magnoliopsida</taxon>
        <taxon>eudicotyledons</taxon>
        <taxon>Gunneridae</taxon>
        <taxon>Pentapetalae</taxon>
        <taxon>rosids</taxon>
        <taxon>fabids</taxon>
        <taxon>Fabales</taxon>
        <taxon>Fabaceae</taxon>
        <taxon>Papilionoideae</taxon>
        <taxon>50 kb inversion clade</taxon>
        <taxon>NPAAA clade</taxon>
        <taxon>Hologalegina</taxon>
        <taxon>IRL clade</taxon>
        <taxon>Fabeae</taxon>
        <taxon>Lathyrus</taxon>
    </lineage>
</organism>
<reference evidence="1 2" key="1">
    <citation type="journal article" date="2022" name="Nat. Genet.">
        <title>Improved pea reference genome and pan-genome highlight genomic features and evolutionary characteristics.</title>
        <authorList>
            <person name="Yang T."/>
            <person name="Liu R."/>
            <person name="Luo Y."/>
            <person name="Hu S."/>
            <person name="Wang D."/>
            <person name="Wang C."/>
            <person name="Pandey M.K."/>
            <person name="Ge S."/>
            <person name="Xu Q."/>
            <person name="Li N."/>
            <person name="Li G."/>
            <person name="Huang Y."/>
            <person name="Saxena R.K."/>
            <person name="Ji Y."/>
            <person name="Li M."/>
            <person name="Yan X."/>
            <person name="He Y."/>
            <person name="Liu Y."/>
            <person name="Wang X."/>
            <person name="Xiang C."/>
            <person name="Varshney R.K."/>
            <person name="Ding H."/>
            <person name="Gao S."/>
            <person name="Zong X."/>
        </authorList>
    </citation>
    <scope>NUCLEOTIDE SEQUENCE [LARGE SCALE GENOMIC DNA]</scope>
    <source>
        <strain evidence="1 2">cv. Zhongwan 6</strain>
    </source>
</reference>
<proteinExistence type="predicted"/>
<evidence type="ECO:0008006" key="3">
    <source>
        <dbReference type="Google" id="ProtNLM"/>
    </source>
</evidence>
<dbReference type="GO" id="GO:0051603">
    <property type="term" value="P:proteolysis involved in protein catabolic process"/>
    <property type="evidence" value="ECO:0007669"/>
    <property type="project" value="TreeGrafter"/>
</dbReference>
<name>A0A9D4VYK3_PEA</name>
<comment type="caution">
    <text evidence="1">The sequence shown here is derived from an EMBL/GenBank/DDBJ whole genome shotgun (WGS) entry which is preliminary data.</text>
</comment>
<keyword evidence="2" id="KW-1185">Reference proteome</keyword>
<dbReference type="Gramene" id="Psat06G0004800-T1">
    <property type="protein sequence ID" value="KAI5392728.1"/>
    <property type="gene ID" value="KIW84_060048"/>
</dbReference>
<dbReference type="AlphaFoldDB" id="A0A9D4VYK3"/>
<protein>
    <recommendedName>
        <fullName evidence="3">Peptidase M48 domain-containing protein</fullName>
    </recommendedName>
</protein>
<dbReference type="PANTHER" id="PTHR22726">
    <property type="entry name" value="METALLOENDOPEPTIDASE OMA1"/>
    <property type="match status" value="1"/>
</dbReference>
<evidence type="ECO:0000313" key="1">
    <source>
        <dbReference type="EMBL" id="KAI5392728.1"/>
    </source>
</evidence>
<accession>A0A9D4VYK3</accession>